<keyword evidence="1" id="KW-0597">Phosphoprotein</keyword>
<evidence type="ECO:0000313" key="3">
    <source>
        <dbReference type="EMBL" id="MFC5067679.1"/>
    </source>
</evidence>
<dbReference type="Gene3D" id="3.40.50.2300">
    <property type="match status" value="1"/>
</dbReference>
<dbReference type="PROSITE" id="PS50110">
    <property type="entry name" value="RESPONSE_REGULATORY"/>
    <property type="match status" value="1"/>
</dbReference>
<keyword evidence="4" id="KW-1185">Reference proteome</keyword>
<proteinExistence type="predicted"/>
<dbReference type="InterPro" id="IPR052048">
    <property type="entry name" value="ST_Response_Regulator"/>
</dbReference>
<dbReference type="EMBL" id="JBHSJF010000005">
    <property type="protein sequence ID" value="MFC5067679.1"/>
    <property type="molecule type" value="Genomic_DNA"/>
</dbReference>
<evidence type="ECO:0000256" key="1">
    <source>
        <dbReference type="PROSITE-ProRule" id="PRU00169"/>
    </source>
</evidence>
<evidence type="ECO:0000313" key="4">
    <source>
        <dbReference type="Proteomes" id="UP001595796"/>
    </source>
</evidence>
<comment type="caution">
    <text evidence="3">The sequence shown here is derived from an EMBL/GenBank/DDBJ whole genome shotgun (WGS) entry which is preliminary data.</text>
</comment>
<dbReference type="RefSeq" id="WP_162799755.1">
    <property type="nucleotide sequence ID" value="NZ_JBHSJF010000005.1"/>
</dbReference>
<evidence type="ECO:0000259" key="2">
    <source>
        <dbReference type="PROSITE" id="PS50110"/>
    </source>
</evidence>
<name>A0ABV9Z294_9HYPH</name>
<dbReference type="InterPro" id="IPR011006">
    <property type="entry name" value="CheY-like_superfamily"/>
</dbReference>
<reference evidence="4" key="1">
    <citation type="journal article" date="2019" name="Int. J. Syst. Evol. Microbiol.">
        <title>The Global Catalogue of Microorganisms (GCM) 10K type strain sequencing project: providing services to taxonomists for standard genome sequencing and annotation.</title>
        <authorList>
            <consortium name="The Broad Institute Genomics Platform"/>
            <consortium name="The Broad Institute Genome Sequencing Center for Infectious Disease"/>
            <person name="Wu L."/>
            <person name="Ma J."/>
        </authorList>
    </citation>
    <scope>NUCLEOTIDE SEQUENCE [LARGE SCALE GENOMIC DNA]</scope>
    <source>
        <strain evidence="4">CGMCC 1.16444</strain>
    </source>
</reference>
<sequence>MNNTAVNGPKMRILIVEDEFIVGLHLESILERLGHDIIGVVADEAEALYLVFSEQPDLIITDIHLAGGGNGLRVAQEAREKYGAQTVVITGHRDGGTFLKAEEAGAMAFLRKPFGLTEVENVFSRLSS</sequence>
<dbReference type="SUPFAM" id="SSF52172">
    <property type="entry name" value="CheY-like"/>
    <property type="match status" value="1"/>
</dbReference>
<dbReference type="PANTHER" id="PTHR43228:SF6">
    <property type="entry name" value="RESPONSE REGULATOR RECEIVER"/>
    <property type="match status" value="1"/>
</dbReference>
<organism evidence="3 4">
    <name type="scientific">Flaviflagellibacter deserti</name>
    <dbReference type="NCBI Taxonomy" id="2267266"/>
    <lineage>
        <taxon>Bacteria</taxon>
        <taxon>Pseudomonadati</taxon>
        <taxon>Pseudomonadota</taxon>
        <taxon>Alphaproteobacteria</taxon>
        <taxon>Hyphomicrobiales</taxon>
        <taxon>Flaviflagellibacter</taxon>
    </lineage>
</organism>
<dbReference type="SMART" id="SM00448">
    <property type="entry name" value="REC"/>
    <property type="match status" value="1"/>
</dbReference>
<dbReference type="InterPro" id="IPR001789">
    <property type="entry name" value="Sig_transdc_resp-reg_receiver"/>
</dbReference>
<dbReference type="Proteomes" id="UP001595796">
    <property type="component" value="Unassembled WGS sequence"/>
</dbReference>
<protein>
    <submittedName>
        <fullName evidence="3">Response regulator</fullName>
    </submittedName>
</protein>
<dbReference type="PANTHER" id="PTHR43228">
    <property type="entry name" value="TWO-COMPONENT RESPONSE REGULATOR"/>
    <property type="match status" value="1"/>
</dbReference>
<feature type="modified residue" description="4-aspartylphosphate" evidence="1">
    <location>
        <position position="62"/>
    </location>
</feature>
<gene>
    <name evidence="3" type="ORF">ACFPFW_06575</name>
</gene>
<accession>A0ABV9Z294</accession>
<dbReference type="Pfam" id="PF00072">
    <property type="entry name" value="Response_reg"/>
    <property type="match status" value="1"/>
</dbReference>
<feature type="domain" description="Response regulatory" evidence="2">
    <location>
        <begin position="12"/>
        <end position="127"/>
    </location>
</feature>